<reference evidence="3 4" key="1">
    <citation type="submission" date="2018-03" db="EMBL/GenBank/DDBJ databases">
        <title>Comparative analysis of microorganisms from saline springs in Andes Mountain Range, Colombia.</title>
        <authorList>
            <person name="Rubin E."/>
        </authorList>
    </citation>
    <scope>NUCLEOTIDE SEQUENCE [LARGE SCALE GENOMIC DNA]</scope>
    <source>
        <strain evidence="3 4">CG 23</strain>
    </source>
</reference>
<accession>A0ABX5EDV4</accession>
<dbReference type="Pfam" id="PF03235">
    <property type="entry name" value="GmrSD_N"/>
    <property type="match status" value="1"/>
</dbReference>
<dbReference type="InterPro" id="IPR004919">
    <property type="entry name" value="GmrSD_N"/>
</dbReference>
<dbReference type="Proteomes" id="UP000239895">
    <property type="component" value="Unassembled WGS sequence"/>
</dbReference>
<dbReference type="PANTHER" id="PTHR39639:SF1">
    <property type="entry name" value="DUF262 DOMAIN-CONTAINING PROTEIN"/>
    <property type="match status" value="1"/>
</dbReference>
<proteinExistence type="predicted"/>
<gene>
    <name evidence="3" type="ORF">BCL65_11140</name>
</gene>
<feature type="domain" description="GmrSD restriction endonucleases N-terminal" evidence="2">
    <location>
        <begin position="60"/>
        <end position="209"/>
    </location>
</feature>
<evidence type="ECO:0000259" key="2">
    <source>
        <dbReference type="Pfam" id="PF03235"/>
    </source>
</evidence>
<dbReference type="RefSeq" id="WP_106269347.1">
    <property type="nucleotide sequence ID" value="NZ_PVTX01000011.1"/>
</dbReference>
<organism evidence="3 4">
    <name type="scientific">Isoptericola halotolerans</name>
    <dbReference type="NCBI Taxonomy" id="300560"/>
    <lineage>
        <taxon>Bacteria</taxon>
        <taxon>Bacillati</taxon>
        <taxon>Actinomycetota</taxon>
        <taxon>Actinomycetes</taxon>
        <taxon>Micrococcales</taxon>
        <taxon>Promicromonosporaceae</taxon>
        <taxon>Isoptericola</taxon>
    </lineage>
</organism>
<keyword evidence="4" id="KW-1185">Reference proteome</keyword>
<dbReference type="PANTHER" id="PTHR39639">
    <property type="entry name" value="CHROMOSOME 16, WHOLE GENOME SHOTGUN SEQUENCE"/>
    <property type="match status" value="1"/>
</dbReference>
<feature type="compositionally biased region" description="Acidic residues" evidence="1">
    <location>
        <begin position="23"/>
        <end position="38"/>
    </location>
</feature>
<protein>
    <submittedName>
        <fullName evidence="3">Uncharacterized protein DUF262</fullName>
    </submittedName>
</protein>
<evidence type="ECO:0000256" key="1">
    <source>
        <dbReference type="SAM" id="MobiDB-lite"/>
    </source>
</evidence>
<evidence type="ECO:0000313" key="3">
    <source>
        <dbReference type="EMBL" id="PRZ04006.1"/>
    </source>
</evidence>
<dbReference type="EMBL" id="PVTX01000011">
    <property type="protein sequence ID" value="PRZ04006.1"/>
    <property type="molecule type" value="Genomic_DNA"/>
</dbReference>
<feature type="region of interest" description="Disordered" evidence="1">
    <location>
        <begin position="1"/>
        <end position="39"/>
    </location>
</feature>
<evidence type="ECO:0000313" key="4">
    <source>
        <dbReference type="Proteomes" id="UP000239895"/>
    </source>
</evidence>
<comment type="caution">
    <text evidence="3">The sequence shown here is derived from an EMBL/GenBank/DDBJ whole genome shotgun (WGS) entry which is preliminary data.</text>
</comment>
<name>A0ABX5EDV4_9MICO</name>
<sequence>MQNRNIEDLPVEYDSLGHSTGVEAEEDDPNNETIDEPFDPAKIDVVTRTPTVSLLLARLRRGVLDLTPDFQRRAGIWTDVAQSRLIESLLLRIPLPTLYAAESGEDSWVVVDGIQRLTTIARFVQPDLIRKDYPNLETLRLTGLEYLGQYEGATYSDLPGNLQTRIDEAELLVHLIRAGTPEPVKFNIFARINTGGLPLTAQELRHALIPGPARQLLAELSRSAEFLHATDGSIRTTRMADREMVLRFLAFLMLDPDEHYRGDLDGFLRDAMELINHTTVEHHEKLGDSFRRSMNAAARIFETNAFRKLNNWEPNRRLPINKALFETISVNLARLSQKNLDLLTSNREEVDMRFRELLQDEDFYNAISVGTGSVEKVRERFKAIDNLFNEMTS</sequence>